<keyword evidence="8 12" id="KW-0418">Kinase</keyword>
<comment type="pathway">
    <text evidence="2 12">Carbohydrate degradation; glycolysis; pyruvate from D-glyceraldehyde 3-phosphate: step 2/5.</text>
</comment>
<dbReference type="UniPathway" id="UPA00109">
    <property type="reaction ID" value="UER00185"/>
</dbReference>
<dbReference type="GO" id="GO:0006096">
    <property type="term" value="P:glycolytic process"/>
    <property type="evidence" value="ECO:0007669"/>
    <property type="project" value="UniProtKB-UniPathway"/>
</dbReference>
<reference evidence="15" key="2">
    <citation type="submission" date="2017-02" db="UniProtKB">
        <authorList>
            <consortium name="WormBaseParasite"/>
        </authorList>
    </citation>
    <scope>IDENTIFICATION</scope>
</reference>
<accession>A0A0K0D215</accession>
<evidence type="ECO:0000256" key="13">
    <source>
        <dbReference type="RuleBase" id="RU000696"/>
    </source>
</evidence>
<evidence type="ECO:0000256" key="3">
    <source>
        <dbReference type="ARBA" id="ARBA00008982"/>
    </source>
</evidence>
<dbReference type="AlphaFoldDB" id="A0A0K0D215"/>
<evidence type="ECO:0000256" key="11">
    <source>
        <dbReference type="ARBA" id="ARBA00023152"/>
    </source>
</evidence>
<evidence type="ECO:0000313" key="14">
    <source>
        <dbReference type="Proteomes" id="UP000035642"/>
    </source>
</evidence>
<dbReference type="STRING" id="6313.A0A0K0D215"/>
<keyword evidence="10" id="KW-0460">Magnesium</keyword>
<evidence type="ECO:0000256" key="12">
    <source>
        <dbReference type="RuleBase" id="RU000532"/>
    </source>
</evidence>
<keyword evidence="9" id="KW-0067">ATP-binding</keyword>
<organism evidence="14 15">
    <name type="scientific">Angiostrongylus cantonensis</name>
    <name type="common">Rat lungworm</name>
    <dbReference type="NCBI Taxonomy" id="6313"/>
    <lineage>
        <taxon>Eukaryota</taxon>
        <taxon>Metazoa</taxon>
        <taxon>Ecdysozoa</taxon>
        <taxon>Nematoda</taxon>
        <taxon>Chromadorea</taxon>
        <taxon>Rhabditida</taxon>
        <taxon>Rhabditina</taxon>
        <taxon>Rhabditomorpha</taxon>
        <taxon>Strongyloidea</taxon>
        <taxon>Metastrongylidae</taxon>
        <taxon>Angiostrongylus</taxon>
    </lineage>
</organism>
<dbReference type="InterPro" id="IPR036043">
    <property type="entry name" value="Phosphoglycerate_kinase_sf"/>
</dbReference>
<dbReference type="EC" id="2.7.2.3" evidence="4 12"/>
<dbReference type="GO" id="GO:0043531">
    <property type="term" value="F:ADP binding"/>
    <property type="evidence" value="ECO:0007669"/>
    <property type="project" value="TreeGrafter"/>
</dbReference>
<proteinExistence type="inferred from homology"/>
<dbReference type="Pfam" id="PF00162">
    <property type="entry name" value="PGK"/>
    <property type="match status" value="1"/>
</dbReference>
<dbReference type="PANTHER" id="PTHR11406">
    <property type="entry name" value="PHOSPHOGLYCERATE KINASE"/>
    <property type="match status" value="1"/>
</dbReference>
<dbReference type="GO" id="GO:0006094">
    <property type="term" value="P:gluconeogenesis"/>
    <property type="evidence" value="ECO:0007669"/>
    <property type="project" value="TreeGrafter"/>
</dbReference>
<evidence type="ECO:0000256" key="5">
    <source>
        <dbReference type="ARBA" id="ARBA00022679"/>
    </source>
</evidence>
<dbReference type="InterPro" id="IPR015824">
    <property type="entry name" value="Phosphoglycerate_kinase_N"/>
</dbReference>
<dbReference type="Gene3D" id="3.40.50.1260">
    <property type="entry name" value="Phosphoglycerate kinase, N-terminal domain"/>
    <property type="match status" value="1"/>
</dbReference>
<evidence type="ECO:0000256" key="4">
    <source>
        <dbReference type="ARBA" id="ARBA00013061"/>
    </source>
</evidence>
<dbReference type="GO" id="GO:0005829">
    <property type="term" value="C:cytosol"/>
    <property type="evidence" value="ECO:0007669"/>
    <property type="project" value="TreeGrafter"/>
</dbReference>
<comment type="cofactor">
    <cofactor evidence="1">
        <name>Mg(2+)</name>
        <dbReference type="ChEBI" id="CHEBI:18420"/>
    </cofactor>
</comment>
<protein>
    <recommendedName>
        <fullName evidence="4 12">Phosphoglycerate kinase</fullName>
        <ecNumber evidence="4 12">2.7.2.3</ecNumber>
    </recommendedName>
</protein>
<evidence type="ECO:0000256" key="9">
    <source>
        <dbReference type="ARBA" id="ARBA00022840"/>
    </source>
</evidence>
<dbReference type="GO" id="GO:0004618">
    <property type="term" value="F:phosphoglycerate kinase activity"/>
    <property type="evidence" value="ECO:0007669"/>
    <property type="project" value="UniProtKB-EC"/>
</dbReference>
<keyword evidence="5 12" id="KW-0808">Transferase</keyword>
<dbReference type="FunFam" id="3.40.50.1260:FF:000031">
    <property type="entry name" value="Phosphoglycerate kinase 1"/>
    <property type="match status" value="1"/>
</dbReference>
<dbReference type="GO" id="GO:0005524">
    <property type="term" value="F:ATP binding"/>
    <property type="evidence" value="ECO:0007669"/>
    <property type="project" value="UniProtKB-KW"/>
</dbReference>
<keyword evidence="6" id="KW-0479">Metal-binding</keyword>
<dbReference type="WBParaSite" id="ACAC_0000411001-mRNA-1">
    <property type="protein sequence ID" value="ACAC_0000411001-mRNA-1"/>
    <property type="gene ID" value="ACAC_0000411001"/>
</dbReference>
<evidence type="ECO:0000256" key="10">
    <source>
        <dbReference type="ARBA" id="ARBA00022842"/>
    </source>
</evidence>
<evidence type="ECO:0000313" key="15">
    <source>
        <dbReference type="WBParaSite" id="ACAC_0000411001-mRNA-1"/>
    </source>
</evidence>
<dbReference type="InterPro" id="IPR001576">
    <property type="entry name" value="Phosphoglycerate_kinase"/>
</dbReference>
<evidence type="ECO:0000256" key="2">
    <source>
        <dbReference type="ARBA" id="ARBA00004838"/>
    </source>
</evidence>
<evidence type="ECO:0000256" key="1">
    <source>
        <dbReference type="ARBA" id="ARBA00001946"/>
    </source>
</evidence>
<evidence type="ECO:0000256" key="6">
    <source>
        <dbReference type="ARBA" id="ARBA00022723"/>
    </source>
</evidence>
<comment type="catalytic activity">
    <reaction evidence="12">
        <text>(2R)-3-phosphoglycerate + ATP = (2R)-3-phospho-glyceroyl phosphate + ADP</text>
        <dbReference type="Rhea" id="RHEA:14801"/>
        <dbReference type="ChEBI" id="CHEBI:30616"/>
        <dbReference type="ChEBI" id="CHEBI:57604"/>
        <dbReference type="ChEBI" id="CHEBI:58272"/>
        <dbReference type="ChEBI" id="CHEBI:456216"/>
        <dbReference type="EC" id="2.7.2.3"/>
    </reaction>
</comment>
<name>A0A0K0D215_ANGCA</name>
<keyword evidence="7" id="KW-0547">Nucleotide-binding</keyword>
<comment type="subunit">
    <text evidence="13">Monomer.</text>
</comment>
<reference evidence="14" key="1">
    <citation type="submission" date="2012-09" db="EMBL/GenBank/DDBJ databases">
        <authorList>
            <person name="Martin A.A."/>
        </authorList>
    </citation>
    <scope>NUCLEOTIDE SEQUENCE</scope>
</reference>
<dbReference type="Proteomes" id="UP000035642">
    <property type="component" value="Unassembled WGS sequence"/>
</dbReference>
<dbReference type="PRINTS" id="PR00477">
    <property type="entry name" value="PHGLYCKINASE"/>
</dbReference>
<sequence>MGLDVGPKSGELFAEVTARAKTIVWNGAPGVFEFEKFSHGAKAMMDAIVKATASGAVTIIGGGDTATICKKFNTESKVSDVYWWRWTTLPSCSHACKEVAARPECSTSPSLRPRPHVNFPRQPLSPSVVDLIL</sequence>
<evidence type="ECO:0000256" key="7">
    <source>
        <dbReference type="ARBA" id="ARBA00022741"/>
    </source>
</evidence>
<dbReference type="SUPFAM" id="SSF53748">
    <property type="entry name" value="Phosphoglycerate kinase"/>
    <property type="match status" value="1"/>
</dbReference>
<keyword evidence="14" id="KW-1185">Reference proteome</keyword>
<keyword evidence="11" id="KW-0324">Glycolysis</keyword>
<dbReference type="GO" id="GO:0046872">
    <property type="term" value="F:metal ion binding"/>
    <property type="evidence" value="ECO:0007669"/>
    <property type="project" value="UniProtKB-KW"/>
</dbReference>
<evidence type="ECO:0000256" key="8">
    <source>
        <dbReference type="ARBA" id="ARBA00022777"/>
    </source>
</evidence>
<comment type="similarity">
    <text evidence="3 12">Belongs to the phosphoglycerate kinase family.</text>
</comment>
<dbReference type="PANTHER" id="PTHR11406:SF0">
    <property type="entry name" value="PHOSPHOGLYCERATE KINASE"/>
    <property type="match status" value="1"/>
</dbReference>